<evidence type="ECO:0000313" key="2">
    <source>
        <dbReference type="Proteomes" id="UP001165960"/>
    </source>
</evidence>
<protein>
    <submittedName>
        <fullName evidence="1">Uncharacterized protein</fullName>
    </submittedName>
</protein>
<comment type="caution">
    <text evidence="1">The sequence shown here is derived from an EMBL/GenBank/DDBJ whole genome shotgun (WGS) entry which is preliminary data.</text>
</comment>
<dbReference type="EMBL" id="QTSX02003726">
    <property type="protein sequence ID" value="KAJ9068494.1"/>
    <property type="molecule type" value="Genomic_DNA"/>
</dbReference>
<sequence length="210" mass="24359">MNFMVEDYDIDLSALLLPTKKKRNTLTPPRPLNQFMLFRRSIQQSLRDKYPNILNTEISRIAGHLFKHLSPEKKRAYAEYAQAEADAHRRKYPNYKYKPRPKPSQKEPTESCPAQDETVLEKAPPCTTQAILSETNLQPLEAPCFPNISYQSQFSPTHLWDSSLLMNLSLSDCQWNNPLANFSPSLLNFNDITVDWALPEFSLFEQDFNF</sequence>
<dbReference type="Proteomes" id="UP001165960">
    <property type="component" value="Unassembled WGS sequence"/>
</dbReference>
<keyword evidence="2" id="KW-1185">Reference proteome</keyword>
<reference evidence="1" key="1">
    <citation type="submission" date="2022-04" db="EMBL/GenBank/DDBJ databases">
        <title>Genome of the entomopathogenic fungus Entomophthora muscae.</title>
        <authorList>
            <person name="Elya C."/>
            <person name="Lovett B.R."/>
            <person name="Lee E."/>
            <person name="Macias A.M."/>
            <person name="Hajek A.E."/>
            <person name="De Bivort B.L."/>
            <person name="Kasson M.T."/>
            <person name="De Fine Licht H.H."/>
            <person name="Stajich J.E."/>
        </authorList>
    </citation>
    <scope>NUCLEOTIDE SEQUENCE</scope>
    <source>
        <strain evidence="1">Berkeley</strain>
    </source>
</reference>
<proteinExistence type="predicted"/>
<name>A0ACC2T1H6_9FUNG</name>
<organism evidence="1 2">
    <name type="scientific">Entomophthora muscae</name>
    <dbReference type="NCBI Taxonomy" id="34485"/>
    <lineage>
        <taxon>Eukaryota</taxon>
        <taxon>Fungi</taxon>
        <taxon>Fungi incertae sedis</taxon>
        <taxon>Zoopagomycota</taxon>
        <taxon>Entomophthoromycotina</taxon>
        <taxon>Entomophthoromycetes</taxon>
        <taxon>Entomophthorales</taxon>
        <taxon>Entomophthoraceae</taxon>
        <taxon>Entomophthora</taxon>
    </lineage>
</organism>
<accession>A0ACC2T1H6</accession>
<evidence type="ECO:0000313" key="1">
    <source>
        <dbReference type="EMBL" id="KAJ9068494.1"/>
    </source>
</evidence>
<gene>
    <name evidence="1" type="ORF">DSO57_1028088</name>
</gene>